<evidence type="ECO:0000259" key="2">
    <source>
        <dbReference type="Pfam" id="PF14311"/>
    </source>
</evidence>
<dbReference type="Pfam" id="PF14311">
    <property type="entry name" value="DUF4379"/>
    <property type="match status" value="1"/>
</dbReference>
<accession>A0ABY7HJ70</accession>
<protein>
    <recommendedName>
        <fullName evidence="2">Treble clef zinc finger domain-containing protein</fullName>
    </recommendedName>
</protein>
<evidence type="ECO:0000313" key="4">
    <source>
        <dbReference type="Proteomes" id="UP001164459"/>
    </source>
</evidence>
<dbReference type="EMBL" id="CP114040">
    <property type="protein sequence ID" value="WAS99372.1"/>
    <property type="molecule type" value="Genomic_DNA"/>
</dbReference>
<keyword evidence="4" id="KW-1185">Reference proteome</keyword>
<evidence type="ECO:0000256" key="1">
    <source>
        <dbReference type="SAM" id="MobiDB-lite"/>
    </source>
</evidence>
<feature type="domain" description="Treble clef zinc finger" evidence="2">
    <location>
        <begin position="300"/>
        <end position="336"/>
    </location>
</feature>
<name>A0ABY7HJ70_9BACT</name>
<dbReference type="RefSeq" id="WP_269041733.1">
    <property type="nucleotide sequence ID" value="NZ_CP114040.1"/>
</dbReference>
<feature type="compositionally biased region" description="Basic and acidic residues" evidence="1">
    <location>
        <begin position="95"/>
        <end position="104"/>
    </location>
</feature>
<dbReference type="InterPro" id="IPR025487">
    <property type="entry name" value="DUF4379"/>
</dbReference>
<feature type="compositionally biased region" description="Low complexity" evidence="1">
    <location>
        <begin position="7"/>
        <end position="74"/>
    </location>
</feature>
<evidence type="ECO:0000313" key="3">
    <source>
        <dbReference type="EMBL" id="WAS99372.1"/>
    </source>
</evidence>
<feature type="region of interest" description="Disordered" evidence="1">
    <location>
        <begin position="1"/>
        <end position="104"/>
    </location>
</feature>
<gene>
    <name evidence="3" type="ORF">O0S08_24860</name>
</gene>
<reference evidence="3" key="1">
    <citation type="submission" date="2022-11" db="EMBL/GenBank/DDBJ databases">
        <title>Minimal conservation of predation-associated metabolite biosynthetic gene clusters underscores biosynthetic potential of Myxococcota including descriptions for ten novel species: Archangium lansinium sp. nov., Myxococcus landrumus sp. nov., Nannocystis bai.</title>
        <authorList>
            <person name="Ahearne A."/>
            <person name="Stevens C."/>
            <person name="Dowd S."/>
        </authorList>
    </citation>
    <scope>NUCLEOTIDE SEQUENCE</scope>
    <source>
        <strain evidence="3">Fl3</strain>
    </source>
</reference>
<proteinExistence type="predicted"/>
<dbReference type="Proteomes" id="UP001164459">
    <property type="component" value="Chromosome"/>
</dbReference>
<organism evidence="3 4">
    <name type="scientific">Nannocystis punicea</name>
    <dbReference type="NCBI Taxonomy" id="2995304"/>
    <lineage>
        <taxon>Bacteria</taxon>
        <taxon>Pseudomonadati</taxon>
        <taxon>Myxococcota</taxon>
        <taxon>Polyangia</taxon>
        <taxon>Nannocystales</taxon>
        <taxon>Nannocystaceae</taxon>
        <taxon>Nannocystis</taxon>
    </lineage>
</organism>
<sequence length="412" mass="46253">MPSASTSARSGRKTGASRAAAAPRTTRRTAPTARRSRPVAAEPTPPASKRQASAPASAQKPSAARPSSRRTAPAPTSPPKPSRRKAPAPPVAEPNTERPPRHDPAARLAALRAIARQQGGKCLAAAYPGYQGRADYECKRGHRWSTTSAIILGGHWCPTCRYRTPDKLEKIKAIARDKGGRCLSREYPPLGQKMRFRCERGHEWDAEARKIREGHWCGRCRRTLADMDALVARWGGRCVSSKYVDFDGPLRWECVRGHRFNSRARNIRLGHWCKECRREDGWIAAVRKIAARRGGALLTERNLQSGKKLRWRCASGHEWLSTSGNILNDRWCPQCADTRLGIGEMQRMAAANGGKCISKKYVDRNTHLQWECDKGHRWWARPGAIRYQHTWCPDCAHEARRANLRAMAKDRR</sequence>